<feature type="compositionally biased region" description="Low complexity" evidence="5">
    <location>
        <begin position="270"/>
        <end position="302"/>
    </location>
</feature>
<accession>F2UEH0</accession>
<organism evidence="9">
    <name type="scientific">Salpingoeca rosetta (strain ATCC 50818 / BSB-021)</name>
    <dbReference type="NCBI Taxonomy" id="946362"/>
    <lineage>
        <taxon>Eukaryota</taxon>
        <taxon>Choanoflagellata</taxon>
        <taxon>Craspedida</taxon>
        <taxon>Salpingoecidae</taxon>
        <taxon>Salpingoeca</taxon>
    </lineage>
</organism>
<keyword evidence="2 6" id="KW-0812">Transmembrane</keyword>
<dbReference type="AlphaFoldDB" id="F2UEH0"/>
<evidence type="ECO:0000256" key="3">
    <source>
        <dbReference type="ARBA" id="ARBA00022989"/>
    </source>
</evidence>
<evidence type="ECO:0000256" key="2">
    <source>
        <dbReference type="ARBA" id="ARBA00022692"/>
    </source>
</evidence>
<dbReference type="RefSeq" id="XP_004992664.1">
    <property type="nucleotide sequence ID" value="XM_004992607.1"/>
</dbReference>
<evidence type="ECO:0000259" key="7">
    <source>
        <dbReference type="PROSITE" id="PS50053"/>
    </source>
</evidence>
<dbReference type="KEGG" id="sre:PTSG_07245"/>
<feature type="compositionally biased region" description="Basic residues" evidence="5">
    <location>
        <begin position="107"/>
        <end position="129"/>
    </location>
</feature>
<protein>
    <recommendedName>
        <fullName evidence="7">Ubiquitin-like domain-containing protein</fullName>
    </recommendedName>
</protein>
<evidence type="ECO:0000256" key="6">
    <source>
        <dbReference type="SAM" id="Phobius"/>
    </source>
</evidence>
<dbReference type="Proteomes" id="UP000007799">
    <property type="component" value="Unassembled WGS sequence"/>
</dbReference>
<dbReference type="PANTHER" id="PTHR12943">
    <property type="entry name" value="HOMOCYSTEINE-RESPONSIVE ENDOPLASMIC RETICULUM-RESIDENT UNIQUITIN-LIKE DOMAIN HERPUD PROTEIN FAMILY MEMBER"/>
    <property type="match status" value="1"/>
</dbReference>
<dbReference type="OrthoDB" id="21589at2759"/>
<dbReference type="Pfam" id="PF00240">
    <property type="entry name" value="ubiquitin"/>
    <property type="match status" value="1"/>
</dbReference>
<dbReference type="PANTHER" id="PTHR12943:SF27">
    <property type="entry name" value="HOMOCYSTEINE-INDUCED ENDOPLASMIC RETICULUM PROTEIN, ISOFORM A"/>
    <property type="match status" value="1"/>
</dbReference>
<gene>
    <name evidence="8" type="ORF">PTSG_07245</name>
</gene>
<keyword evidence="9" id="KW-1185">Reference proteome</keyword>
<dbReference type="GO" id="GO:0030968">
    <property type="term" value="P:endoplasmic reticulum unfolded protein response"/>
    <property type="evidence" value="ECO:0007669"/>
    <property type="project" value="TreeGrafter"/>
</dbReference>
<dbReference type="eggNOG" id="KOG4583">
    <property type="taxonomic scope" value="Eukaryota"/>
</dbReference>
<dbReference type="InterPro" id="IPR000626">
    <property type="entry name" value="Ubiquitin-like_dom"/>
</dbReference>
<feature type="transmembrane region" description="Helical" evidence="6">
    <location>
        <begin position="327"/>
        <end position="347"/>
    </location>
</feature>
<dbReference type="GO" id="GO:0016020">
    <property type="term" value="C:membrane"/>
    <property type="evidence" value="ECO:0007669"/>
    <property type="project" value="UniProtKB-SubCell"/>
</dbReference>
<dbReference type="SUPFAM" id="SSF54236">
    <property type="entry name" value="Ubiquitin-like"/>
    <property type="match status" value="1"/>
</dbReference>
<dbReference type="InterPro" id="IPR029071">
    <property type="entry name" value="Ubiquitin-like_domsf"/>
</dbReference>
<evidence type="ECO:0000313" key="8">
    <source>
        <dbReference type="EMBL" id="EGD75020.1"/>
    </source>
</evidence>
<evidence type="ECO:0000256" key="4">
    <source>
        <dbReference type="ARBA" id="ARBA00023136"/>
    </source>
</evidence>
<evidence type="ECO:0000313" key="9">
    <source>
        <dbReference type="Proteomes" id="UP000007799"/>
    </source>
</evidence>
<name>F2UEH0_SALR5</name>
<evidence type="ECO:0000256" key="5">
    <source>
        <dbReference type="SAM" id="MobiDB-lite"/>
    </source>
</evidence>
<dbReference type="InParanoid" id="F2UEH0"/>
<feature type="region of interest" description="Disordered" evidence="5">
    <location>
        <begin position="266"/>
        <end position="302"/>
    </location>
</feature>
<feature type="region of interest" description="Disordered" evidence="5">
    <location>
        <begin position="218"/>
        <end position="250"/>
    </location>
</feature>
<evidence type="ECO:0000256" key="1">
    <source>
        <dbReference type="ARBA" id="ARBA00004370"/>
    </source>
</evidence>
<proteinExistence type="predicted"/>
<keyword evidence="3 6" id="KW-1133">Transmembrane helix</keyword>
<feature type="region of interest" description="Disordered" evidence="5">
    <location>
        <begin position="392"/>
        <end position="440"/>
    </location>
</feature>
<keyword evidence="4 6" id="KW-0472">Membrane</keyword>
<feature type="compositionally biased region" description="Low complexity" evidence="5">
    <location>
        <begin position="88"/>
        <end position="106"/>
    </location>
</feature>
<dbReference type="Gene3D" id="3.10.20.90">
    <property type="entry name" value="Phosphatidylinositol 3-kinase Catalytic Subunit, Chain A, domain 1"/>
    <property type="match status" value="1"/>
</dbReference>
<feature type="region of interest" description="Disordered" evidence="5">
    <location>
        <begin position="476"/>
        <end position="531"/>
    </location>
</feature>
<feature type="compositionally biased region" description="Acidic residues" evidence="5">
    <location>
        <begin position="397"/>
        <end position="418"/>
    </location>
</feature>
<dbReference type="GeneID" id="16073235"/>
<reference evidence="8" key="1">
    <citation type="submission" date="2009-08" db="EMBL/GenBank/DDBJ databases">
        <title>Annotation of Salpingoeca rosetta.</title>
        <authorList>
            <consortium name="The Broad Institute Genome Sequencing Platform"/>
            <person name="Russ C."/>
            <person name="Cuomo C."/>
            <person name="Burger G."/>
            <person name="Gray M.W."/>
            <person name="Holland P.W.H."/>
            <person name="King N."/>
            <person name="Lang F.B.F."/>
            <person name="Roger A.J."/>
            <person name="Ruiz-Trillo I."/>
            <person name="Young S.K."/>
            <person name="Zeng Q."/>
            <person name="Gargeya S."/>
            <person name="Alvarado L."/>
            <person name="Berlin A."/>
            <person name="Chapman S.B."/>
            <person name="Chen Z."/>
            <person name="Freedman E."/>
            <person name="Gellesch M."/>
            <person name="Goldberg J."/>
            <person name="Griggs A."/>
            <person name="Gujja S."/>
            <person name="Heilman E."/>
            <person name="Heiman D."/>
            <person name="Howarth C."/>
            <person name="Mehta T."/>
            <person name="Neiman D."/>
            <person name="Pearson M."/>
            <person name="Roberts A."/>
            <person name="Saif S."/>
            <person name="Shea T."/>
            <person name="Shenoy N."/>
            <person name="Sisk P."/>
            <person name="Stolte C."/>
            <person name="Sykes S."/>
            <person name="White J."/>
            <person name="Yandava C."/>
            <person name="Haas B."/>
            <person name="Nusbaum C."/>
            <person name="Birren B."/>
        </authorList>
    </citation>
    <scope>NUCLEOTIDE SEQUENCE [LARGE SCALE GENOMIC DNA]</scope>
    <source>
        <strain evidence="8">ATCC 50818</strain>
    </source>
</reference>
<dbReference type="PROSITE" id="PS50053">
    <property type="entry name" value="UBIQUITIN_2"/>
    <property type="match status" value="1"/>
</dbReference>
<comment type="subcellular location">
    <subcellularLocation>
        <location evidence="1">Membrane</location>
    </subcellularLocation>
</comment>
<sequence length="531" mass="57746">MQTMVVVIKTANAPQDVRDVRVQCDTNDTVAALKTKITSCHPLKPATTDQRLIFKGVCLQDAQVLRDVLGGSEDAVVHLALRGRSCASPGATANATSASTSVSAHSLRQRRHRPTTHNQHHNQHQHQHQHQQYPSYAWWSASPATVPAPQGVTNAHDVAAWQHYMAWYQQYYAAYAQSFMHAHHVHPSNSHSHLGAFLPPYRQQLQQDHAAAHAAVGTTAPNNEHNPTRAGDTRTDNARANGDGGGDGARVGRFAQAGVGAVRIPDDDAAVNNDNQQPQAPAPAAAAGLGNDNNNNNDNAAGAGAGAGVANGINNGVNAAQAPPGGGLGGVLWWVIKAVVLLVLIGGHDNMRRLYILATMIGIAILQQLGAFQALANWLVRLQAQQNDGAHIGNDAIEGEDDEQQDNEQQDDEREDEHDANGGDDNTTPQRRRRRLPRNAAVNANRRSLMGDIGAIVLTFFTSMLPLEMAQQNLRIQQQQQRQQQQQQQQQQRRRRRRRNADNEGGDGGNDDNNAPQQQQQQQQQQQAVVM</sequence>
<feature type="domain" description="Ubiquitin-like" evidence="7">
    <location>
        <begin position="4"/>
        <end position="67"/>
    </location>
</feature>
<feature type="compositionally biased region" description="Low complexity" evidence="5">
    <location>
        <begin position="511"/>
        <end position="531"/>
    </location>
</feature>
<feature type="region of interest" description="Disordered" evidence="5">
    <location>
        <begin position="88"/>
        <end position="134"/>
    </location>
</feature>
<feature type="transmembrane region" description="Helical" evidence="6">
    <location>
        <begin position="354"/>
        <end position="376"/>
    </location>
</feature>
<feature type="compositionally biased region" description="Low complexity" evidence="5">
    <location>
        <begin position="476"/>
        <end position="491"/>
    </location>
</feature>
<dbReference type="InterPro" id="IPR039751">
    <property type="entry name" value="HERPUD1/2"/>
</dbReference>
<dbReference type="STRING" id="946362.F2UEH0"/>
<dbReference type="EMBL" id="GL832970">
    <property type="protein sequence ID" value="EGD75020.1"/>
    <property type="molecule type" value="Genomic_DNA"/>
</dbReference>
<dbReference type="SMART" id="SM00213">
    <property type="entry name" value="UBQ"/>
    <property type="match status" value="1"/>
</dbReference>